<evidence type="ECO:0000313" key="1">
    <source>
        <dbReference type="EMBL" id="EEC44589.1"/>
    </source>
</evidence>
<reference evidence="2" key="2">
    <citation type="submission" date="2008-08" db="EMBL/GenBank/DDBJ databases">
        <authorList>
            <consortium name="Diatom Consortium"/>
            <person name="Grigoriev I."/>
            <person name="Grimwood J."/>
            <person name="Kuo A."/>
            <person name="Otillar R.P."/>
            <person name="Salamov A."/>
            <person name="Detter J.C."/>
            <person name="Lindquist E."/>
            <person name="Shapiro H."/>
            <person name="Lucas S."/>
            <person name="Glavina del Rio T."/>
            <person name="Pitluck S."/>
            <person name="Rokhsar D."/>
            <person name="Bowler C."/>
        </authorList>
    </citation>
    <scope>GENOME REANNOTATION</scope>
    <source>
        <strain evidence="2">CCAP 1055/1</strain>
    </source>
</reference>
<dbReference type="PaxDb" id="2850-Phatr39796"/>
<dbReference type="OrthoDB" id="47934at2759"/>
<dbReference type="InParanoid" id="B7G9M7"/>
<evidence type="ECO:0000313" key="2">
    <source>
        <dbReference type="Proteomes" id="UP000000759"/>
    </source>
</evidence>
<dbReference type="AlphaFoldDB" id="B7G9M7"/>
<dbReference type="KEGG" id="pti:PHATRDRAFT_39796"/>
<dbReference type="RefSeq" id="XP_002183920.1">
    <property type="nucleotide sequence ID" value="XM_002183884.1"/>
</dbReference>
<protein>
    <submittedName>
        <fullName evidence="1">Uncharacterized protein</fullName>
    </submittedName>
</protein>
<dbReference type="Proteomes" id="UP000000759">
    <property type="component" value="Chromosome 21"/>
</dbReference>
<proteinExistence type="predicted"/>
<accession>B7G9M7</accession>
<keyword evidence="2" id="KW-1185">Reference proteome</keyword>
<dbReference type="EMBL" id="CM000623">
    <property type="protein sequence ID" value="EEC44589.1"/>
    <property type="molecule type" value="Genomic_DNA"/>
</dbReference>
<name>B7G9M7_PHATC</name>
<sequence>MQHEAPCLVGVGTFFRFALSVGDVCGRSRDDTVTFASKIHDPMAEGVLPNPITANKKTRSVSFDEIQIRNYNTIVGDHPLCMSGFPLSLGWEVDSTELYSVDYYEKFRLPRRNRHQLRTSSEERERILCKNYAIESSYEIRQARRKLHRVRSTNAKLHEQVKEMFFNEALFSQ</sequence>
<dbReference type="HOGENOM" id="CLU_1550530_0_0_1"/>
<organism evidence="1 2">
    <name type="scientific">Phaeodactylum tricornutum (strain CCAP 1055/1)</name>
    <dbReference type="NCBI Taxonomy" id="556484"/>
    <lineage>
        <taxon>Eukaryota</taxon>
        <taxon>Sar</taxon>
        <taxon>Stramenopiles</taxon>
        <taxon>Ochrophyta</taxon>
        <taxon>Bacillariophyta</taxon>
        <taxon>Bacillariophyceae</taxon>
        <taxon>Bacillariophycidae</taxon>
        <taxon>Naviculales</taxon>
        <taxon>Phaeodactylaceae</taxon>
        <taxon>Phaeodactylum</taxon>
    </lineage>
</organism>
<dbReference type="eggNOG" id="ENOG502TAQI">
    <property type="taxonomic scope" value="Eukaryota"/>
</dbReference>
<dbReference type="GeneID" id="7195646"/>
<gene>
    <name evidence="1" type="ORF">PHATRDRAFT_39796</name>
</gene>
<reference evidence="1 2" key="1">
    <citation type="journal article" date="2008" name="Nature">
        <title>The Phaeodactylum genome reveals the evolutionary history of diatom genomes.</title>
        <authorList>
            <person name="Bowler C."/>
            <person name="Allen A.E."/>
            <person name="Badger J.H."/>
            <person name="Grimwood J."/>
            <person name="Jabbari K."/>
            <person name="Kuo A."/>
            <person name="Maheswari U."/>
            <person name="Martens C."/>
            <person name="Maumus F."/>
            <person name="Otillar R.P."/>
            <person name="Rayko E."/>
            <person name="Salamov A."/>
            <person name="Vandepoele K."/>
            <person name="Beszteri B."/>
            <person name="Gruber A."/>
            <person name="Heijde M."/>
            <person name="Katinka M."/>
            <person name="Mock T."/>
            <person name="Valentin K."/>
            <person name="Verret F."/>
            <person name="Berges J.A."/>
            <person name="Brownlee C."/>
            <person name="Cadoret J.P."/>
            <person name="Chiovitti A."/>
            <person name="Choi C.J."/>
            <person name="Coesel S."/>
            <person name="De Martino A."/>
            <person name="Detter J.C."/>
            <person name="Durkin C."/>
            <person name="Falciatore A."/>
            <person name="Fournet J."/>
            <person name="Haruta M."/>
            <person name="Huysman M.J."/>
            <person name="Jenkins B.D."/>
            <person name="Jiroutova K."/>
            <person name="Jorgensen R.E."/>
            <person name="Joubert Y."/>
            <person name="Kaplan A."/>
            <person name="Kroger N."/>
            <person name="Kroth P.G."/>
            <person name="La Roche J."/>
            <person name="Lindquist E."/>
            <person name="Lommer M."/>
            <person name="Martin-Jezequel V."/>
            <person name="Lopez P.J."/>
            <person name="Lucas S."/>
            <person name="Mangogna M."/>
            <person name="McGinnis K."/>
            <person name="Medlin L.K."/>
            <person name="Montsant A."/>
            <person name="Oudot-Le Secq M.P."/>
            <person name="Napoli C."/>
            <person name="Obornik M."/>
            <person name="Parker M.S."/>
            <person name="Petit J.L."/>
            <person name="Porcel B.M."/>
            <person name="Poulsen N."/>
            <person name="Robison M."/>
            <person name="Rychlewski L."/>
            <person name="Rynearson T.A."/>
            <person name="Schmutz J."/>
            <person name="Shapiro H."/>
            <person name="Siaut M."/>
            <person name="Stanley M."/>
            <person name="Sussman M.R."/>
            <person name="Taylor A.R."/>
            <person name="Vardi A."/>
            <person name="von Dassow P."/>
            <person name="Vyverman W."/>
            <person name="Willis A."/>
            <person name="Wyrwicz L.S."/>
            <person name="Rokhsar D.S."/>
            <person name="Weissenbach J."/>
            <person name="Armbrust E.V."/>
            <person name="Green B.R."/>
            <person name="Van de Peer Y."/>
            <person name="Grigoriev I.V."/>
        </authorList>
    </citation>
    <scope>NUCLEOTIDE SEQUENCE [LARGE SCALE GENOMIC DNA]</scope>
    <source>
        <strain evidence="1 2">CCAP 1055/1</strain>
    </source>
</reference>